<dbReference type="GO" id="GO:0015031">
    <property type="term" value="P:protein transport"/>
    <property type="evidence" value="ECO:0007669"/>
    <property type="project" value="UniProtKB-KW"/>
</dbReference>
<keyword evidence="4" id="KW-1003">Cell membrane</keyword>
<dbReference type="PROSITE" id="PS52015">
    <property type="entry name" value="TONB_CTD"/>
    <property type="match status" value="1"/>
</dbReference>
<dbReference type="Pfam" id="PF03544">
    <property type="entry name" value="TonB_C"/>
    <property type="match status" value="1"/>
</dbReference>
<keyword evidence="6 10" id="KW-0812">Transmembrane</keyword>
<evidence type="ECO:0000313" key="13">
    <source>
        <dbReference type="Proteomes" id="UP000077857"/>
    </source>
</evidence>
<dbReference type="GO" id="GO:0055085">
    <property type="term" value="P:transmembrane transport"/>
    <property type="evidence" value="ECO:0007669"/>
    <property type="project" value="InterPro"/>
</dbReference>
<evidence type="ECO:0000313" key="12">
    <source>
        <dbReference type="EMBL" id="OAI20581.1"/>
    </source>
</evidence>
<dbReference type="InterPro" id="IPR006260">
    <property type="entry name" value="TonB/TolA_C"/>
</dbReference>
<comment type="subcellular location">
    <subcellularLocation>
        <location evidence="1">Cell inner membrane</location>
        <topology evidence="1">Single-pass membrane protein</topology>
        <orientation evidence="1">Periplasmic side</orientation>
    </subcellularLocation>
</comment>
<proteinExistence type="inferred from homology"/>
<dbReference type="SUPFAM" id="SSF74653">
    <property type="entry name" value="TolA/TonB C-terminal domain"/>
    <property type="match status" value="1"/>
</dbReference>
<dbReference type="NCBIfam" id="TIGR01352">
    <property type="entry name" value="tonB_Cterm"/>
    <property type="match status" value="1"/>
</dbReference>
<gene>
    <name evidence="12" type="ORF">A1507_04935</name>
</gene>
<dbReference type="PANTHER" id="PTHR33446">
    <property type="entry name" value="PROTEIN TONB-RELATED"/>
    <property type="match status" value="1"/>
</dbReference>
<evidence type="ECO:0000256" key="9">
    <source>
        <dbReference type="ARBA" id="ARBA00023136"/>
    </source>
</evidence>
<dbReference type="PANTHER" id="PTHR33446:SF2">
    <property type="entry name" value="PROTEIN TONB"/>
    <property type="match status" value="1"/>
</dbReference>
<evidence type="ECO:0000256" key="8">
    <source>
        <dbReference type="ARBA" id="ARBA00022989"/>
    </source>
</evidence>
<comment type="similarity">
    <text evidence="2">Belongs to the TonB family.</text>
</comment>
<name>A0A177NRQ8_9GAMM</name>
<evidence type="ECO:0000256" key="1">
    <source>
        <dbReference type="ARBA" id="ARBA00004383"/>
    </source>
</evidence>
<dbReference type="Gene3D" id="3.30.1150.10">
    <property type="match status" value="1"/>
</dbReference>
<dbReference type="InterPro" id="IPR051045">
    <property type="entry name" value="TonB-dependent_transducer"/>
</dbReference>
<evidence type="ECO:0000256" key="6">
    <source>
        <dbReference type="ARBA" id="ARBA00022692"/>
    </source>
</evidence>
<feature type="transmembrane region" description="Helical" evidence="10">
    <location>
        <begin position="28"/>
        <end position="49"/>
    </location>
</feature>
<reference evidence="12 13" key="1">
    <citation type="submission" date="2016-03" db="EMBL/GenBank/DDBJ databases">
        <authorList>
            <person name="Ploux O."/>
        </authorList>
    </citation>
    <scope>NUCLEOTIDE SEQUENCE [LARGE SCALE GENOMIC DNA]</scope>
    <source>
        <strain evidence="12 13">R-45378</strain>
    </source>
</reference>
<accession>A0A177NRQ8</accession>
<feature type="domain" description="TonB C-terminal" evidence="11">
    <location>
        <begin position="150"/>
        <end position="246"/>
    </location>
</feature>
<evidence type="ECO:0000256" key="2">
    <source>
        <dbReference type="ARBA" id="ARBA00006555"/>
    </source>
</evidence>
<evidence type="ECO:0000256" key="7">
    <source>
        <dbReference type="ARBA" id="ARBA00022927"/>
    </source>
</evidence>
<dbReference type="GO" id="GO:0031992">
    <property type="term" value="F:energy transducer activity"/>
    <property type="evidence" value="ECO:0007669"/>
    <property type="project" value="TreeGrafter"/>
</dbReference>
<dbReference type="InterPro" id="IPR037682">
    <property type="entry name" value="TonB_C"/>
</dbReference>
<keyword evidence="5" id="KW-0997">Cell inner membrane</keyword>
<comment type="caution">
    <text evidence="12">The sequence shown here is derived from an EMBL/GenBank/DDBJ whole genome shotgun (WGS) entry which is preliminary data.</text>
</comment>
<evidence type="ECO:0000259" key="11">
    <source>
        <dbReference type="PROSITE" id="PS52015"/>
    </source>
</evidence>
<dbReference type="GO" id="GO:0098797">
    <property type="term" value="C:plasma membrane protein complex"/>
    <property type="evidence" value="ECO:0007669"/>
    <property type="project" value="TreeGrafter"/>
</dbReference>
<dbReference type="AlphaFoldDB" id="A0A177NRQ8"/>
<keyword evidence="8 10" id="KW-1133">Transmembrane helix</keyword>
<evidence type="ECO:0000256" key="4">
    <source>
        <dbReference type="ARBA" id="ARBA00022475"/>
    </source>
</evidence>
<keyword evidence="7" id="KW-0653">Protein transport</keyword>
<evidence type="ECO:0000256" key="3">
    <source>
        <dbReference type="ARBA" id="ARBA00022448"/>
    </source>
</evidence>
<dbReference type="EMBL" id="LUUJ01000022">
    <property type="protein sequence ID" value="OAI20581.1"/>
    <property type="molecule type" value="Genomic_DNA"/>
</dbReference>
<keyword evidence="9 10" id="KW-0472">Membrane</keyword>
<organism evidence="12 13">
    <name type="scientific">Methylomonas koyamae</name>
    <dbReference type="NCBI Taxonomy" id="702114"/>
    <lineage>
        <taxon>Bacteria</taxon>
        <taxon>Pseudomonadati</taxon>
        <taxon>Pseudomonadota</taxon>
        <taxon>Gammaproteobacteria</taxon>
        <taxon>Methylococcales</taxon>
        <taxon>Methylococcaceae</taxon>
        <taxon>Methylomonas</taxon>
    </lineage>
</organism>
<evidence type="ECO:0000256" key="10">
    <source>
        <dbReference type="SAM" id="Phobius"/>
    </source>
</evidence>
<dbReference type="Proteomes" id="UP000077857">
    <property type="component" value="Unassembled WGS sequence"/>
</dbReference>
<evidence type="ECO:0000256" key="5">
    <source>
        <dbReference type="ARBA" id="ARBA00022519"/>
    </source>
</evidence>
<keyword evidence="3" id="KW-0813">Transport</keyword>
<protein>
    <recommendedName>
        <fullName evidence="11">TonB C-terminal domain-containing protein</fullName>
    </recommendedName>
</protein>
<sequence length="247" mass="26958">MPVIAGVESAKQYPSGTFVRFFAKAPTFWMLVLISILVMSLHACGWLCLKCLTKPVLREKPLIMEAAIIPASVTKPQLAPLPPPPATKKPLQKVPRKHKIKAVVPIDPEPSEFSQTTQLLESTSVTSLVPESVIASNTESVTKNAEQLTEVTIDTQHADNPKPNYPAIALRHGWQGQVLLRVQVNEAGVSEDVTIERSSGYELLDESAVEAVKQWHFNPAKRGDMAVASSVRIPIVFMIDDQAPAPA</sequence>